<evidence type="ECO:0008006" key="3">
    <source>
        <dbReference type="Google" id="ProtNLM"/>
    </source>
</evidence>
<dbReference type="PANTHER" id="PTHR47515">
    <property type="entry name" value="LOW CALCIUM RESPONSE LOCUS PROTEIN T"/>
    <property type="match status" value="1"/>
</dbReference>
<organism evidence="1 2">
    <name type="scientific">Brucella pituitosa</name>
    <dbReference type="NCBI Taxonomy" id="571256"/>
    <lineage>
        <taxon>Bacteria</taxon>
        <taxon>Pseudomonadati</taxon>
        <taxon>Pseudomonadota</taxon>
        <taxon>Alphaproteobacteria</taxon>
        <taxon>Hyphomicrobiales</taxon>
        <taxon>Brucellaceae</taxon>
        <taxon>Brucella/Ochrobactrum group</taxon>
        <taxon>Brucella</taxon>
    </lineage>
</organism>
<name>A0ABS3K676_9HYPH</name>
<dbReference type="PANTHER" id="PTHR47515:SF1">
    <property type="entry name" value="BLR2054 PROTEIN"/>
    <property type="match status" value="1"/>
</dbReference>
<protein>
    <recommendedName>
        <fullName evidence="3">Transposase</fullName>
    </recommendedName>
</protein>
<evidence type="ECO:0000313" key="2">
    <source>
        <dbReference type="Proteomes" id="UP000718278"/>
    </source>
</evidence>
<gene>
    <name evidence="1" type="ORF">IPV26_22455</name>
</gene>
<dbReference type="EMBL" id="JADIJS010000014">
    <property type="protein sequence ID" value="MBO1042412.1"/>
    <property type="molecule type" value="Genomic_DNA"/>
</dbReference>
<reference evidence="1 2" key="1">
    <citation type="submission" date="2020-10" db="EMBL/GenBank/DDBJ databases">
        <title>Genomic characterization of underground lake bacteria from Wind Cave National Park: Insight into the archetypical LuxI/LuxR and identification of LuxR solos.</title>
        <authorList>
            <person name="Wengert P.C."/>
            <person name="Savka M.A."/>
        </authorList>
    </citation>
    <scope>NUCLEOTIDE SEQUENCE [LARGE SCALE GENOMIC DNA]</scope>
    <source>
        <strain evidence="1 2">SD316</strain>
    </source>
</reference>
<evidence type="ECO:0000313" key="1">
    <source>
        <dbReference type="EMBL" id="MBO1042412.1"/>
    </source>
</evidence>
<proteinExistence type="predicted"/>
<sequence length="125" mass="14560">MKQVVDYVTGVHGYSQRRACRLTQQHRSTQRKVLRLDPRTALRQRMHEIVLTRLRFGYRRIHILLKREGWQVGKDVVFGCIAKKGCVYGPKVTVAARWQCIGRHAISQPDPTKHGVWSMEYGFCP</sequence>
<dbReference type="Proteomes" id="UP000718278">
    <property type="component" value="Unassembled WGS sequence"/>
</dbReference>
<keyword evidence="2" id="KW-1185">Reference proteome</keyword>
<accession>A0ABS3K676</accession>
<comment type="caution">
    <text evidence="1">The sequence shown here is derived from an EMBL/GenBank/DDBJ whole genome shotgun (WGS) entry which is preliminary data.</text>
</comment>